<evidence type="ECO:0000256" key="1">
    <source>
        <dbReference type="ARBA" id="ARBA00008031"/>
    </source>
</evidence>
<evidence type="ECO:0008006" key="6">
    <source>
        <dbReference type="Google" id="ProtNLM"/>
    </source>
</evidence>
<sequence>MTHSFGISRSTHDWYDVVLIFLKDGDIVGRGEAAPSKRYNESTERIISILKEGIILPPGSFDREHLWDFLQHQLDGIRSLEAAVNMATWDWWSQKLGCHIYELISVDVKNMPRTSFTIAIGDLAELPEKISEADPYDVLKVKLGTPSQDKEIIIKIRELTDKLIRVDANEGWDPDTALEMCKWLADRNVEFV</sequence>
<proteinExistence type="inferred from homology"/>
<dbReference type="Pfam" id="PF13378">
    <property type="entry name" value="MR_MLE_C"/>
    <property type="match status" value="1"/>
</dbReference>
<comment type="similarity">
    <text evidence="1">Belongs to the mandelate racemase/muconate lactonizing enzyme family.</text>
</comment>
<accession>A0A382MRB9</accession>
<dbReference type="Gene3D" id="3.30.390.10">
    <property type="entry name" value="Enolase-like, N-terminal domain"/>
    <property type="match status" value="1"/>
</dbReference>
<dbReference type="AlphaFoldDB" id="A0A382MRB9"/>
<feature type="domain" description="Enolase C-terminal" evidence="4">
    <location>
        <begin position="128"/>
        <end position="192"/>
    </location>
</feature>
<feature type="non-terminal residue" evidence="5">
    <location>
        <position position="192"/>
    </location>
</feature>
<reference evidence="5" key="1">
    <citation type="submission" date="2018-05" db="EMBL/GenBank/DDBJ databases">
        <authorList>
            <person name="Lanie J.A."/>
            <person name="Ng W.-L."/>
            <person name="Kazmierczak K.M."/>
            <person name="Andrzejewski T.M."/>
            <person name="Davidsen T.M."/>
            <person name="Wayne K.J."/>
            <person name="Tettelin H."/>
            <person name="Glass J.I."/>
            <person name="Rusch D."/>
            <person name="Podicherti R."/>
            <person name="Tsui H.-C.T."/>
            <person name="Winkler M.E."/>
        </authorList>
    </citation>
    <scope>NUCLEOTIDE SEQUENCE</scope>
</reference>
<gene>
    <name evidence="5" type="ORF">METZ01_LOCUS303842</name>
</gene>
<evidence type="ECO:0000259" key="4">
    <source>
        <dbReference type="Pfam" id="PF13378"/>
    </source>
</evidence>
<protein>
    <recommendedName>
        <fullName evidence="6">Mandelate racemase/muconate lactonizing enzyme C-terminal domain-containing protein</fullName>
    </recommendedName>
</protein>
<dbReference type="InterPro" id="IPR029065">
    <property type="entry name" value="Enolase_C-like"/>
</dbReference>
<dbReference type="InterPro" id="IPR013341">
    <property type="entry name" value="Mandelate_racemase_N_dom"/>
</dbReference>
<keyword evidence="2" id="KW-0479">Metal-binding</keyword>
<dbReference type="PANTHER" id="PTHR48080">
    <property type="entry name" value="D-GALACTONATE DEHYDRATASE-RELATED"/>
    <property type="match status" value="1"/>
</dbReference>
<dbReference type="InterPro" id="IPR029017">
    <property type="entry name" value="Enolase-like_N"/>
</dbReference>
<evidence type="ECO:0000256" key="2">
    <source>
        <dbReference type="ARBA" id="ARBA00022723"/>
    </source>
</evidence>
<dbReference type="SUPFAM" id="SSF51604">
    <property type="entry name" value="Enolase C-terminal domain-like"/>
    <property type="match status" value="1"/>
</dbReference>
<evidence type="ECO:0000259" key="3">
    <source>
        <dbReference type="Pfam" id="PF02746"/>
    </source>
</evidence>
<organism evidence="5">
    <name type="scientific">marine metagenome</name>
    <dbReference type="NCBI Taxonomy" id="408172"/>
    <lineage>
        <taxon>unclassified sequences</taxon>
        <taxon>metagenomes</taxon>
        <taxon>ecological metagenomes</taxon>
    </lineage>
</organism>
<dbReference type="GO" id="GO:0046872">
    <property type="term" value="F:metal ion binding"/>
    <property type="evidence" value="ECO:0007669"/>
    <property type="project" value="UniProtKB-KW"/>
</dbReference>
<dbReference type="Pfam" id="PF02746">
    <property type="entry name" value="MR_MLE_N"/>
    <property type="match status" value="1"/>
</dbReference>
<name>A0A382MRB9_9ZZZZ</name>
<evidence type="ECO:0000313" key="5">
    <source>
        <dbReference type="EMBL" id="SVC50988.1"/>
    </source>
</evidence>
<dbReference type="EMBL" id="UINC01095144">
    <property type="protein sequence ID" value="SVC50988.1"/>
    <property type="molecule type" value="Genomic_DNA"/>
</dbReference>
<feature type="non-terminal residue" evidence="5">
    <location>
        <position position="1"/>
    </location>
</feature>
<dbReference type="InterPro" id="IPR034593">
    <property type="entry name" value="DgoD-like"/>
</dbReference>
<dbReference type="SUPFAM" id="SSF54826">
    <property type="entry name" value="Enolase N-terminal domain-like"/>
    <property type="match status" value="1"/>
</dbReference>
<dbReference type="PANTHER" id="PTHR48080:SF3">
    <property type="entry name" value="ENOLASE SUPERFAMILY MEMBER DDB_G0284701"/>
    <property type="match status" value="1"/>
</dbReference>
<dbReference type="InterPro" id="IPR036849">
    <property type="entry name" value="Enolase-like_C_sf"/>
</dbReference>
<feature type="domain" description="Mandelate racemase/muconate lactonizing enzyme N-terminal" evidence="3">
    <location>
        <begin position="5"/>
        <end position="104"/>
    </location>
</feature>
<dbReference type="Gene3D" id="3.20.20.120">
    <property type="entry name" value="Enolase-like C-terminal domain"/>
    <property type="match status" value="1"/>
</dbReference>